<reference evidence="1" key="1">
    <citation type="submission" date="2013-11" db="EMBL/GenBank/DDBJ databases">
        <title>Microbial diversity, functional groups and degradation webs in Northern and Southern Mediterranean and Red Sea marine crude oil polluted sites.</title>
        <authorList>
            <person name="Daffonchio D."/>
            <person name="Mapelli F."/>
            <person name="Ferrer M."/>
            <person name="Richter M."/>
            <person name="Cherif A."/>
            <person name="Malkawi H.I."/>
            <person name="Yakimov M.M."/>
            <person name="Abdel-Fattah Y.R."/>
            <person name="Blaghen M."/>
            <person name="Golyshin P.N."/>
            <person name="Kalogerakis N."/>
            <person name="Boon N."/>
            <person name="Magagnini M."/>
            <person name="Fava F."/>
        </authorList>
    </citation>
    <scope>NUCLEOTIDE SEQUENCE</scope>
</reference>
<proteinExistence type="predicted"/>
<accession>A0A1B6NWT6</accession>
<sequence length="91" mass="10571">MFSFNTKEMVMENLNAAQPVIEQCNHIPQLLSIKDVGHYTGLSRSTIYEMVNEKSDRYDPTFPKKVQLTQVRVVWVASEIAEWINNKIEAR</sequence>
<dbReference type="Gene3D" id="1.10.238.160">
    <property type="match status" value="1"/>
</dbReference>
<evidence type="ECO:0000313" key="1">
    <source>
        <dbReference type="EMBL" id="KTF07914.1"/>
    </source>
</evidence>
<name>A0A1B6NWT6_9ZZZZ</name>
<dbReference type="PANTHER" id="PTHR36154">
    <property type="entry name" value="DNA-BINDING TRANSCRIPTIONAL ACTIVATOR ALPA"/>
    <property type="match status" value="1"/>
</dbReference>
<dbReference type="AlphaFoldDB" id="A0A1B6NWT6"/>
<dbReference type="InterPro" id="IPR010260">
    <property type="entry name" value="AlpA"/>
</dbReference>
<comment type="caution">
    <text evidence="1">The sequence shown here is derived from an EMBL/GenBank/DDBJ whole genome shotgun (WGS) entry which is preliminary data.</text>
</comment>
<dbReference type="EMBL" id="AYSL01000263">
    <property type="protein sequence ID" value="KTF07914.1"/>
    <property type="molecule type" value="Genomic_DNA"/>
</dbReference>
<dbReference type="Pfam" id="PF05930">
    <property type="entry name" value="Phage_AlpA"/>
    <property type="match status" value="1"/>
</dbReference>
<protein>
    <submittedName>
        <fullName evidence="1">Phage transcriptional regulator AlpA</fullName>
    </submittedName>
</protein>
<dbReference type="PANTHER" id="PTHR36154:SF1">
    <property type="entry name" value="DNA-BINDING TRANSCRIPTIONAL ACTIVATOR ALPA"/>
    <property type="match status" value="1"/>
</dbReference>
<gene>
    <name evidence="1" type="ORF">MGSAQ_000593</name>
</gene>
<dbReference type="InterPro" id="IPR052931">
    <property type="entry name" value="Prophage_regulatory_activator"/>
</dbReference>
<organism evidence="1">
    <name type="scientific">marine sediment metagenome</name>
    <dbReference type="NCBI Taxonomy" id="412755"/>
    <lineage>
        <taxon>unclassified sequences</taxon>
        <taxon>metagenomes</taxon>
        <taxon>ecological metagenomes</taxon>
    </lineage>
</organism>